<accession>A0A919VXJ3</accession>
<proteinExistence type="predicted"/>
<dbReference type="Proteomes" id="UP000680865">
    <property type="component" value="Unassembled WGS sequence"/>
</dbReference>
<dbReference type="PRINTS" id="PR00413">
    <property type="entry name" value="HADHALOGNASE"/>
</dbReference>
<gene>
    <name evidence="2" type="ORF">Aco04nite_94250</name>
</gene>
<evidence type="ECO:0000313" key="3">
    <source>
        <dbReference type="Proteomes" id="UP000680865"/>
    </source>
</evidence>
<dbReference type="SUPFAM" id="SSF56784">
    <property type="entry name" value="HAD-like"/>
    <property type="match status" value="1"/>
</dbReference>
<dbReference type="SFLD" id="SFLDS00003">
    <property type="entry name" value="Haloacid_Dehalogenase"/>
    <property type="match status" value="1"/>
</dbReference>
<dbReference type="SFLD" id="SFLDG01129">
    <property type="entry name" value="C1.5:_HAD__Beta-PGM__Phosphata"/>
    <property type="match status" value="1"/>
</dbReference>
<dbReference type="Gene3D" id="3.40.50.1000">
    <property type="entry name" value="HAD superfamily/HAD-like"/>
    <property type="match status" value="1"/>
</dbReference>
<name>A0A919VXJ3_9ACTN</name>
<dbReference type="InterPro" id="IPR023214">
    <property type="entry name" value="HAD_sf"/>
</dbReference>
<dbReference type="GO" id="GO:0016787">
    <property type="term" value="F:hydrolase activity"/>
    <property type="evidence" value="ECO:0007669"/>
    <property type="project" value="UniProtKB-KW"/>
</dbReference>
<evidence type="ECO:0008006" key="4">
    <source>
        <dbReference type="Google" id="ProtNLM"/>
    </source>
</evidence>
<protein>
    <recommendedName>
        <fullName evidence="4">HAD family hydrolase</fullName>
    </recommendedName>
</protein>
<dbReference type="InterPro" id="IPR051540">
    <property type="entry name" value="S-2-haloacid_dehalogenase"/>
</dbReference>
<reference evidence="2" key="1">
    <citation type="submission" date="2021-03" db="EMBL/GenBank/DDBJ databases">
        <title>Whole genome shotgun sequence of Actinoplanes consettensis NBRC 14913.</title>
        <authorList>
            <person name="Komaki H."/>
            <person name="Tamura T."/>
        </authorList>
    </citation>
    <scope>NUCLEOTIDE SEQUENCE</scope>
    <source>
        <strain evidence="2">NBRC 14913</strain>
    </source>
</reference>
<dbReference type="InterPro" id="IPR036412">
    <property type="entry name" value="HAD-like_sf"/>
</dbReference>
<dbReference type="InterPro" id="IPR006439">
    <property type="entry name" value="HAD-SF_hydro_IA"/>
</dbReference>
<keyword evidence="3" id="KW-1185">Reference proteome</keyword>
<sequence>MRAVVLDFFGTLTDPSAESGRRASFAATAAQLAVDPGAFWAEMSGSFGARACGDLGGTRETLAAVATRCGATPSPAMLDDAVRVHLAGAAGMRVPRPDTLTTLAALRARGFRIGLISDCSSELVESWHSTPYAPLVDEPVFSWQERCRKPDPHLYATAARRLGVPPAQCWYVGDGGSREHRGALRAGMRPVLVTNAGHPGAAALRVEPDDFRPDDVIDELGDLLALVGAPDAMIVHACDESVARRSLADGAASA</sequence>
<dbReference type="PANTHER" id="PTHR43316">
    <property type="entry name" value="HYDROLASE, HALOACID DELAHOGENASE-RELATED"/>
    <property type="match status" value="1"/>
</dbReference>
<evidence type="ECO:0000313" key="2">
    <source>
        <dbReference type="EMBL" id="GIM85023.1"/>
    </source>
</evidence>
<dbReference type="Pfam" id="PF00702">
    <property type="entry name" value="Hydrolase"/>
    <property type="match status" value="1"/>
</dbReference>
<dbReference type="EMBL" id="BOQP01000074">
    <property type="protein sequence ID" value="GIM85023.1"/>
    <property type="molecule type" value="Genomic_DNA"/>
</dbReference>
<dbReference type="RefSeq" id="WP_213003673.1">
    <property type="nucleotide sequence ID" value="NZ_BAAATW010000033.1"/>
</dbReference>
<evidence type="ECO:0000256" key="1">
    <source>
        <dbReference type="ARBA" id="ARBA00022801"/>
    </source>
</evidence>
<organism evidence="2 3">
    <name type="scientific">Winogradskya consettensis</name>
    <dbReference type="NCBI Taxonomy" id="113560"/>
    <lineage>
        <taxon>Bacteria</taxon>
        <taxon>Bacillati</taxon>
        <taxon>Actinomycetota</taxon>
        <taxon>Actinomycetes</taxon>
        <taxon>Micromonosporales</taxon>
        <taxon>Micromonosporaceae</taxon>
        <taxon>Winogradskya</taxon>
    </lineage>
</organism>
<dbReference type="AlphaFoldDB" id="A0A919VXJ3"/>
<keyword evidence="1" id="KW-0378">Hydrolase</keyword>
<comment type="caution">
    <text evidence="2">The sequence shown here is derived from an EMBL/GenBank/DDBJ whole genome shotgun (WGS) entry which is preliminary data.</text>
</comment>
<dbReference type="PANTHER" id="PTHR43316:SF3">
    <property type="entry name" value="HALOACID DEHALOGENASE, TYPE II (AFU_ORTHOLOGUE AFUA_2G07750)-RELATED"/>
    <property type="match status" value="1"/>
</dbReference>